<dbReference type="OrthoDB" id="2219495at2759"/>
<protein>
    <submittedName>
        <fullName evidence="1">Uncharacterized protein</fullName>
    </submittedName>
</protein>
<proteinExistence type="predicted"/>
<dbReference type="Proteomes" id="UP000054721">
    <property type="component" value="Unassembled WGS sequence"/>
</dbReference>
<sequence length="146" mass="16884">MSFSPFFAYGFLFMKGAHPSIQARTCLCHNTPDARSSPAAAAAHAHAHSFIYAHHLPINKHENPTHYHLLAHALRHTHTYHTKIDCCAAELLFEIPFLPCIYLIEPAANSPSRRFLFFIFVVFFHSREIFIQSFHHLFKRPEARNF</sequence>
<gene>
    <name evidence="1" type="ORF">T02_6422</name>
</gene>
<organism evidence="1 2">
    <name type="scientific">Trichinella nativa</name>
    <dbReference type="NCBI Taxonomy" id="6335"/>
    <lineage>
        <taxon>Eukaryota</taxon>
        <taxon>Metazoa</taxon>
        <taxon>Ecdysozoa</taxon>
        <taxon>Nematoda</taxon>
        <taxon>Enoplea</taxon>
        <taxon>Dorylaimia</taxon>
        <taxon>Trichinellida</taxon>
        <taxon>Trichinellidae</taxon>
        <taxon>Trichinella</taxon>
    </lineage>
</organism>
<comment type="caution">
    <text evidence="1">The sequence shown here is derived from an EMBL/GenBank/DDBJ whole genome shotgun (WGS) entry which is preliminary data.</text>
</comment>
<dbReference type="EMBL" id="JYDW01000044">
    <property type="protein sequence ID" value="KRZ59295.1"/>
    <property type="molecule type" value="Genomic_DNA"/>
</dbReference>
<name>A0A0V1LIF9_9BILA</name>
<reference evidence="1 2" key="1">
    <citation type="submission" date="2015-05" db="EMBL/GenBank/DDBJ databases">
        <title>Evolution of Trichinella species and genotypes.</title>
        <authorList>
            <person name="Korhonen P.K."/>
            <person name="Edoardo P."/>
            <person name="Giuseppe L.R."/>
            <person name="Gasser R.B."/>
        </authorList>
    </citation>
    <scope>NUCLEOTIDE SEQUENCE [LARGE SCALE GENOMIC DNA]</scope>
    <source>
        <strain evidence="1">ISS10</strain>
    </source>
</reference>
<dbReference type="AlphaFoldDB" id="A0A0V1LIF9"/>
<keyword evidence="2" id="KW-1185">Reference proteome</keyword>
<accession>A0A0V1LIF9</accession>
<evidence type="ECO:0000313" key="1">
    <source>
        <dbReference type="EMBL" id="KRZ59295.1"/>
    </source>
</evidence>
<evidence type="ECO:0000313" key="2">
    <source>
        <dbReference type="Proteomes" id="UP000054721"/>
    </source>
</evidence>